<protein>
    <recommendedName>
        <fullName evidence="3">Small CPxCG-related zinc finger protein</fullName>
    </recommendedName>
</protein>
<evidence type="ECO:0000313" key="2">
    <source>
        <dbReference type="Proteomes" id="UP001149411"/>
    </source>
</evidence>
<proteinExistence type="predicted"/>
<evidence type="ECO:0000313" key="1">
    <source>
        <dbReference type="EMBL" id="MCX2818994.1"/>
    </source>
</evidence>
<accession>A0A9Q4C5X7</accession>
<keyword evidence="2" id="KW-1185">Reference proteome</keyword>
<comment type="caution">
    <text evidence="1">The sequence shown here is derived from an EMBL/GenBank/DDBJ whole genome shotgun (WGS) entry which is preliminary data.</text>
</comment>
<dbReference type="AlphaFoldDB" id="A0A9Q4C5X7"/>
<name>A0A9Q4C5X7_9EURY</name>
<gene>
    <name evidence="1" type="ORF">EGH25_06470</name>
</gene>
<reference evidence="1" key="1">
    <citation type="submission" date="2022-09" db="EMBL/GenBank/DDBJ databases">
        <title>Haloadaptaus new haloarchaeum isolated from saline soil.</title>
        <authorList>
            <person name="Duran-Viseras A."/>
            <person name="Sanchez-Porro C."/>
            <person name="Ventosa A."/>
        </authorList>
    </citation>
    <scope>NUCLEOTIDE SEQUENCE</scope>
    <source>
        <strain evidence="1">F3-133</strain>
    </source>
</reference>
<dbReference type="EMBL" id="RKLV01000005">
    <property type="protein sequence ID" value="MCX2818994.1"/>
    <property type="molecule type" value="Genomic_DNA"/>
</dbReference>
<dbReference type="RefSeq" id="WP_266086866.1">
    <property type="nucleotide sequence ID" value="NZ_RKLV01000005.1"/>
</dbReference>
<evidence type="ECO:0008006" key="3">
    <source>
        <dbReference type="Google" id="ProtNLM"/>
    </source>
</evidence>
<organism evidence="1 2">
    <name type="scientific">Halorutilus salinus</name>
    <dbReference type="NCBI Taxonomy" id="2487751"/>
    <lineage>
        <taxon>Archaea</taxon>
        <taxon>Methanobacteriati</taxon>
        <taxon>Methanobacteriota</taxon>
        <taxon>Stenosarchaea group</taxon>
        <taxon>Halobacteria</taxon>
        <taxon>Halorutilales</taxon>
        <taxon>Halorutilaceae</taxon>
        <taxon>Halorutilus</taxon>
    </lineage>
</organism>
<sequence length="63" mass="7164">MPEYDCPRCGAVLDEYATDDKQEYVCSDCGYVGVPVEHTSDSDETESWDEAFERFDERKGDDG</sequence>
<dbReference type="Proteomes" id="UP001149411">
    <property type="component" value="Unassembled WGS sequence"/>
</dbReference>